<keyword evidence="6" id="KW-1015">Disulfide bond</keyword>
<dbReference type="Gene3D" id="3.90.70.10">
    <property type="entry name" value="Cysteine proteinases"/>
    <property type="match status" value="1"/>
</dbReference>
<dbReference type="SMART" id="SM00848">
    <property type="entry name" value="Inhibitor_I29"/>
    <property type="match status" value="1"/>
</dbReference>
<dbReference type="InterPro" id="IPR038765">
    <property type="entry name" value="Papain-like_cys_pep_sf"/>
</dbReference>
<comment type="caution">
    <text evidence="10">The sequence shown here is derived from an EMBL/GenBank/DDBJ whole genome shotgun (WGS) entry which is preliminary data.</text>
</comment>
<dbReference type="PANTHER" id="PTHR12411">
    <property type="entry name" value="CYSTEINE PROTEASE FAMILY C1-RELATED"/>
    <property type="match status" value="1"/>
</dbReference>
<sequence>MKFYLAILLVIVAVVIADKEEDDVWRSYKKKYNKNHSSKEDANRKRNFLKKHKAIEAHNRVNKEWKMGHNKFSDMTEEETNVLLGTKMVKRRVKSESEPSYPLIERALPTSIDYRSNRCLQPVEDQGDCGSCWSFAAITALEFSQCKKTGARGPLSEQMLVDCDTYNFGCNGGDFTQAWQYLQDYGGAVNGSTYPYVSGTTKTQGTCNSRSNAVVARVGYFNWVIPYPNVTLIMSYLQSEGPLASAIKVLDSFFYYTSGVYSDPACIVSDEYDVNHAIVIVGYGTVPATTTSPAIPYWIVRNSWSIDWGNRGYFFIRRGVNMCNIESWAAYVRVA</sequence>
<dbReference type="EMBL" id="WJBH02000005">
    <property type="protein sequence ID" value="KAI9558055.1"/>
    <property type="molecule type" value="Genomic_DNA"/>
</dbReference>
<dbReference type="InterPro" id="IPR039417">
    <property type="entry name" value="Peptidase_C1A_papain-like"/>
</dbReference>
<feature type="signal peptide" evidence="7">
    <location>
        <begin position="1"/>
        <end position="17"/>
    </location>
</feature>
<gene>
    <name evidence="10" type="ORF">GHT06_014808</name>
</gene>
<dbReference type="GO" id="GO:0006508">
    <property type="term" value="P:proteolysis"/>
    <property type="evidence" value="ECO:0007669"/>
    <property type="project" value="UniProtKB-KW"/>
</dbReference>
<comment type="similarity">
    <text evidence="1">Belongs to the peptidase C1 family.</text>
</comment>
<evidence type="ECO:0000256" key="4">
    <source>
        <dbReference type="ARBA" id="ARBA00022807"/>
    </source>
</evidence>
<dbReference type="FunFam" id="3.90.70.10:FF:000332">
    <property type="entry name" value="Cathepsin L1"/>
    <property type="match status" value="1"/>
</dbReference>
<accession>A0AAD5L8E4</accession>
<dbReference type="SMART" id="SM00645">
    <property type="entry name" value="Pept_C1"/>
    <property type="match status" value="1"/>
</dbReference>
<keyword evidence="5" id="KW-0865">Zymogen</keyword>
<proteinExistence type="inferred from homology"/>
<feature type="domain" description="Peptidase C1A papain C-terminal" evidence="8">
    <location>
        <begin position="108"/>
        <end position="333"/>
    </location>
</feature>
<evidence type="ECO:0000256" key="3">
    <source>
        <dbReference type="ARBA" id="ARBA00022801"/>
    </source>
</evidence>
<feature type="domain" description="Cathepsin propeptide inhibitor" evidence="9">
    <location>
        <begin position="25"/>
        <end position="80"/>
    </location>
</feature>
<dbReference type="PROSITE" id="PS00639">
    <property type="entry name" value="THIOL_PROTEASE_HIS"/>
    <property type="match status" value="1"/>
</dbReference>
<dbReference type="InterPro" id="IPR013128">
    <property type="entry name" value="Peptidase_C1A"/>
</dbReference>
<dbReference type="InterPro" id="IPR000668">
    <property type="entry name" value="Peptidase_C1A_C"/>
</dbReference>
<protein>
    <submittedName>
        <fullName evidence="10">Uncharacterized protein</fullName>
    </submittedName>
</protein>
<dbReference type="Proteomes" id="UP000820818">
    <property type="component" value="Linkage Group LG5"/>
</dbReference>
<keyword evidence="2" id="KW-0645">Protease</keyword>
<evidence type="ECO:0000256" key="5">
    <source>
        <dbReference type="ARBA" id="ARBA00023145"/>
    </source>
</evidence>
<keyword evidence="7" id="KW-0732">Signal</keyword>
<dbReference type="PRINTS" id="PR00705">
    <property type="entry name" value="PAPAIN"/>
</dbReference>
<dbReference type="CDD" id="cd02248">
    <property type="entry name" value="Peptidase_C1A"/>
    <property type="match status" value="1"/>
</dbReference>
<dbReference type="SUPFAM" id="SSF54001">
    <property type="entry name" value="Cysteine proteinases"/>
    <property type="match status" value="1"/>
</dbReference>
<dbReference type="PROSITE" id="PS00640">
    <property type="entry name" value="THIOL_PROTEASE_ASN"/>
    <property type="match status" value="1"/>
</dbReference>
<evidence type="ECO:0000313" key="10">
    <source>
        <dbReference type="EMBL" id="KAI9558055.1"/>
    </source>
</evidence>
<organism evidence="10 11">
    <name type="scientific">Daphnia sinensis</name>
    <dbReference type="NCBI Taxonomy" id="1820382"/>
    <lineage>
        <taxon>Eukaryota</taxon>
        <taxon>Metazoa</taxon>
        <taxon>Ecdysozoa</taxon>
        <taxon>Arthropoda</taxon>
        <taxon>Crustacea</taxon>
        <taxon>Branchiopoda</taxon>
        <taxon>Diplostraca</taxon>
        <taxon>Cladocera</taxon>
        <taxon>Anomopoda</taxon>
        <taxon>Daphniidae</taxon>
        <taxon>Daphnia</taxon>
        <taxon>Daphnia similis group</taxon>
    </lineage>
</organism>
<evidence type="ECO:0000256" key="6">
    <source>
        <dbReference type="ARBA" id="ARBA00023157"/>
    </source>
</evidence>
<evidence type="ECO:0000259" key="8">
    <source>
        <dbReference type="SMART" id="SM00645"/>
    </source>
</evidence>
<dbReference type="InterPro" id="IPR025661">
    <property type="entry name" value="Pept_asp_AS"/>
</dbReference>
<dbReference type="InterPro" id="IPR013201">
    <property type="entry name" value="Prot_inhib_I29"/>
</dbReference>
<name>A0AAD5L8E4_9CRUS</name>
<keyword evidence="3" id="KW-0378">Hydrolase</keyword>
<dbReference type="Pfam" id="PF08246">
    <property type="entry name" value="Inhibitor_I29"/>
    <property type="match status" value="1"/>
</dbReference>
<dbReference type="Pfam" id="PF00112">
    <property type="entry name" value="Peptidase_C1"/>
    <property type="match status" value="1"/>
</dbReference>
<dbReference type="InterPro" id="IPR000169">
    <property type="entry name" value="Pept_cys_AS"/>
</dbReference>
<reference evidence="10 11" key="1">
    <citation type="submission" date="2022-05" db="EMBL/GenBank/DDBJ databases">
        <title>A multi-omics perspective on studying reproductive biology in Daphnia sinensis.</title>
        <authorList>
            <person name="Jia J."/>
        </authorList>
    </citation>
    <scope>NUCLEOTIDE SEQUENCE [LARGE SCALE GENOMIC DNA]</scope>
    <source>
        <strain evidence="10 11">WSL</strain>
    </source>
</reference>
<evidence type="ECO:0000256" key="2">
    <source>
        <dbReference type="ARBA" id="ARBA00022670"/>
    </source>
</evidence>
<evidence type="ECO:0000313" key="11">
    <source>
        <dbReference type="Proteomes" id="UP000820818"/>
    </source>
</evidence>
<dbReference type="PROSITE" id="PS00139">
    <property type="entry name" value="THIOL_PROTEASE_CYS"/>
    <property type="match status" value="1"/>
</dbReference>
<keyword evidence="11" id="KW-1185">Reference proteome</keyword>
<evidence type="ECO:0000259" key="9">
    <source>
        <dbReference type="SMART" id="SM00848"/>
    </source>
</evidence>
<dbReference type="InterPro" id="IPR025660">
    <property type="entry name" value="Pept_his_AS"/>
</dbReference>
<dbReference type="AlphaFoldDB" id="A0AAD5L8E4"/>
<keyword evidence="4" id="KW-0788">Thiol protease</keyword>
<evidence type="ECO:0000256" key="7">
    <source>
        <dbReference type="SAM" id="SignalP"/>
    </source>
</evidence>
<evidence type="ECO:0000256" key="1">
    <source>
        <dbReference type="ARBA" id="ARBA00008455"/>
    </source>
</evidence>
<feature type="chain" id="PRO_5041959361" evidence="7">
    <location>
        <begin position="18"/>
        <end position="335"/>
    </location>
</feature>
<dbReference type="GO" id="GO:0008234">
    <property type="term" value="F:cysteine-type peptidase activity"/>
    <property type="evidence" value="ECO:0007669"/>
    <property type="project" value="UniProtKB-KW"/>
</dbReference>